<accession>A0A7G5H2I5</accession>
<comment type="subcellular location">
    <subcellularLocation>
        <location evidence="1">Virion</location>
    </subcellularLocation>
</comment>
<name>A0A7G5H2I5_9BACT</name>
<evidence type="ECO:0000256" key="1">
    <source>
        <dbReference type="ARBA" id="ARBA00004328"/>
    </source>
</evidence>
<dbReference type="Pfam" id="PF05065">
    <property type="entry name" value="Phage_capsid"/>
    <property type="match status" value="1"/>
</dbReference>
<sequence>MNEQELIAALEAKATALVAQVKGITDPLDAKLKQIEETFKEGGTKVDPALKAEVEKLAKMHETLATQIDQKFADIATLRNSGKPGSIKSLNEVLFEEFNKKEAGSLSIVDRIKGMASGSMGKNSIDVNIKAVADMSSAGNLTGTYFQGYDLRPGVTIRPLFDAHLRPTIPATTTEKPLVRYVRETTSEGGFDMVAEGAEKPEIDWDFDIVDAPVRKIAGIFRLPEEMIDDIPYLLTYLTTRGMEELKNKEDQQILYGTGSGQQLSGVFQVATQFAAGGLTGITTPNYFDVLVAAKKQLRLLNLVPNFVWVSPEDYAKMRLSKATTGEYIFPVLPGTDTITVDGTPIIQNNRINTGSFVVLDTRWMEIADRMQSTVRLFDQDRDNVIKNLVTCVIEERLAFPIYRPQAIIKGTFTDAIAAIA</sequence>
<protein>
    <submittedName>
        <fullName evidence="3">Phage major capsid protein</fullName>
    </submittedName>
</protein>
<dbReference type="AlphaFoldDB" id="A0A7G5H2I5"/>
<reference evidence="3 4" key="1">
    <citation type="submission" date="2020-07" db="EMBL/GenBank/DDBJ databases">
        <title>Spirosoma foliorum sp. nov., isolated from the leaves on the Nejang mountain Korea, Republic of.</title>
        <authorList>
            <person name="Ho H."/>
            <person name="Lee Y.-J."/>
            <person name="Nurcahyanto D.-A."/>
            <person name="Kim S.-G."/>
        </authorList>
    </citation>
    <scope>NUCLEOTIDE SEQUENCE [LARGE SCALE GENOMIC DNA]</scope>
    <source>
        <strain evidence="3 4">PL0136</strain>
    </source>
</reference>
<organism evidence="3 4">
    <name type="scientific">Spirosoma foliorum</name>
    <dbReference type="NCBI Taxonomy" id="2710596"/>
    <lineage>
        <taxon>Bacteria</taxon>
        <taxon>Pseudomonadati</taxon>
        <taxon>Bacteroidota</taxon>
        <taxon>Cytophagia</taxon>
        <taxon>Cytophagales</taxon>
        <taxon>Cytophagaceae</taxon>
        <taxon>Spirosoma</taxon>
    </lineage>
</organism>
<dbReference type="KEGG" id="sfol:H3H32_10780"/>
<dbReference type="SUPFAM" id="SSF56563">
    <property type="entry name" value="Major capsid protein gp5"/>
    <property type="match status" value="1"/>
</dbReference>
<gene>
    <name evidence="3" type="ORF">H3H32_10780</name>
</gene>
<dbReference type="NCBIfam" id="TIGR01554">
    <property type="entry name" value="major_cap_HK97"/>
    <property type="match status" value="1"/>
</dbReference>
<keyword evidence="4" id="KW-1185">Reference proteome</keyword>
<dbReference type="InterPro" id="IPR024455">
    <property type="entry name" value="Phage_capsid"/>
</dbReference>
<dbReference type="Gene3D" id="3.30.2400.10">
    <property type="entry name" value="Major capsid protein gp5"/>
    <property type="match status" value="1"/>
</dbReference>
<proteinExistence type="predicted"/>
<dbReference type="RefSeq" id="WP_182462673.1">
    <property type="nucleotide sequence ID" value="NZ_CP059732.1"/>
</dbReference>
<dbReference type="Gene3D" id="3.30.2320.10">
    <property type="entry name" value="hypothetical protein PF0899 domain"/>
    <property type="match status" value="1"/>
</dbReference>
<feature type="domain" description="Phage capsid-like C-terminal" evidence="2">
    <location>
        <begin position="176"/>
        <end position="413"/>
    </location>
</feature>
<evidence type="ECO:0000313" key="4">
    <source>
        <dbReference type="Proteomes" id="UP000515369"/>
    </source>
</evidence>
<evidence type="ECO:0000259" key="2">
    <source>
        <dbReference type="Pfam" id="PF05065"/>
    </source>
</evidence>
<evidence type="ECO:0000313" key="3">
    <source>
        <dbReference type="EMBL" id="QMW05327.1"/>
    </source>
</evidence>
<dbReference type="Proteomes" id="UP000515369">
    <property type="component" value="Chromosome"/>
</dbReference>
<dbReference type="InterPro" id="IPR054612">
    <property type="entry name" value="Phage_capsid-like_C"/>
</dbReference>
<dbReference type="EMBL" id="CP059732">
    <property type="protein sequence ID" value="QMW05327.1"/>
    <property type="molecule type" value="Genomic_DNA"/>
</dbReference>